<dbReference type="PRINTS" id="PR00094">
    <property type="entry name" value="ADENYLTKNASE"/>
</dbReference>
<comment type="catalytic activity">
    <reaction evidence="6">
        <text>AMP + ATP = 2 ADP</text>
        <dbReference type="Rhea" id="RHEA:12973"/>
        <dbReference type="ChEBI" id="CHEBI:30616"/>
        <dbReference type="ChEBI" id="CHEBI:456215"/>
        <dbReference type="ChEBI" id="CHEBI:456216"/>
        <dbReference type="EC" id="2.7.4.3"/>
    </reaction>
</comment>
<organism evidence="7 8">
    <name type="scientific">Candidatus Wolfebacteria bacterium RIFCSPHIGHO2_01_FULL_48_22</name>
    <dbReference type="NCBI Taxonomy" id="1802555"/>
    <lineage>
        <taxon>Bacteria</taxon>
        <taxon>Candidatus Wolfeibacteriota</taxon>
    </lineage>
</organism>
<evidence type="ECO:0000256" key="4">
    <source>
        <dbReference type="ARBA" id="ARBA00022777"/>
    </source>
</evidence>
<keyword evidence="1 5" id="KW-0808">Transferase</keyword>
<dbReference type="SUPFAM" id="SSF52540">
    <property type="entry name" value="P-loop containing nucleoside triphosphate hydrolases"/>
    <property type="match status" value="1"/>
</dbReference>
<dbReference type="Proteomes" id="UP000177029">
    <property type="component" value="Unassembled WGS sequence"/>
</dbReference>
<keyword evidence="2" id="KW-0545">Nucleotide biosynthesis</keyword>
<evidence type="ECO:0000313" key="7">
    <source>
        <dbReference type="EMBL" id="OGM90922.1"/>
    </source>
</evidence>
<dbReference type="InterPro" id="IPR000850">
    <property type="entry name" value="Adenylat/UMP-CMP_kin"/>
</dbReference>
<dbReference type="AlphaFoldDB" id="A0A1F8DR53"/>
<dbReference type="STRING" id="1802555.A2755_01825"/>
<protein>
    <recommendedName>
        <fullName evidence="6">Adenylate kinase</fullName>
        <ecNumber evidence="6">2.7.4.3</ecNumber>
    </recommendedName>
</protein>
<evidence type="ECO:0000313" key="8">
    <source>
        <dbReference type="Proteomes" id="UP000177029"/>
    </source>
</evidence>
<keyword evidence="4 5" id="KW-0418">Kinase</keyword>
<dbReference type="Pfam" id="PF00406">
    <property type="entry name" value="ADK"/>
    <property type="match status" value="1"/>
</dbReference>
<comment type="subcellular location">
    <subcellularLocation>
        <location evidence="6">Cytoplasm</location>
    </subcellularLocation>
</comment>
<dbReference type="EC" id="2.7.4.3" evidence="6"/>
<comment type="similarity">
    <text evidence="5">Belongs to the adenylate kinase family.</text>
</comment>
<dbReference type="GO" id="GO:0005524">
    <property type="term" value="F:ATP binding"/>
    <property type="evidence" value="ECO:0007669"/>
    <property type="project" value="UniProtKB-KW"/>
</dbReference>
<gene>
    <name evidence="7" type="ORF">A2755_01825</name>
</gene>
<dbReference type="EMBL" id="MGIP01000014">
    <property type="protein sequence ID" value="OGM90922.1"/>
    <property type="molecule type" value="Genomic_DNA"/>
</dbReference>
<accession>A0A1F8DR53</accession>
<proteinExistence type="inferred from homology"/>
<dbReference type="CDD" id="cd01428">
    <property type="entry name" value="ADK"/>
    <property type="match status" value="1"/>
</dbReference>
<dbReference type="InterPro" id="IPR027417">
    <property type="entry name" value="P-loop_NTPase"/>
</dbReference>
<evidence type="ECO:0000256" key="5">
    <source>
        <dbReference type="RuleBase" id="RU003330"/>
    </source>
</evidence>
<name>A0A1F8DR53_9BACT</name>
<dbReference type="PANTHER" id="PTHR23359">
    <property type="entry name" value="NUCLEOTIDE KINASE"/>
    <property type="match status" value="1"/>
</dbReference>
<sequence length="236" mass="26620">MKASNKPFAVIIFGSPGSGKSTQAELIAQKYGMVHFNTGKYIERYIYDPITRNSAGAKKARHEFETGLLVDPSVVLNITTAQINRLARQKESIIFSGSPRTEYETFGTKSKKGVADMLTKTYGKNRVLIFKLDLPEKTAAERNKKRVVCSVCKMPLLGAAMNLKLKKCPFCGGKLYKRSLDTEKIIRERFKEYENRTLPIFAGLRKKGFTIRTISAKPLPYKIFTHISKKIDSLLD</sequence>
<evidence type="ECO:0000256" key="2">
    <source>
        <dbReference type="ARBA" id="ARBA00022727"/>
    </source>
</evidence>
<evidence type="ECO:0000256" key="6">
    <source>
        <dbReference type="RuleBase" id="RU003331"/>
    </source>
</evidence>
<keyword evidence="3 6" id="KW-0547">Nucleotide-binding</keyword>
<comment type="subunit">
    <text evidence="6">Monomer.</text>
</comment>
<dbReference type="GO" id="GO:0004017">
    <property type="term" value="F:AMP kinase activity"/>
    <property type="evidence" value="ECO:0007669"/>
    <property type="project" value="UniProtKB-EC"/>
</dbReference>
<evidence type="ECO:0000256" key="3">
    <source>
        <dbReference type="ARBA" id="ARBA00022741"/>
    </source>
</evidence>
<dbReference type="Gene3D" id="3.40.50.300">
    <property type="entry name" value="P-loop containing nucleotide triphosphate hydrolases"/>
    <property type="match status" value="1"/>
</dbReference>
<dbReference type="GO" id="GO:0005737">
    <property type="term" value="C:cytoplasm"/>
    <property type="evidence" value="ECO:0007669"/>
    <property type="project" value="UniProtKB-SubCell"/>
</dbReference>
<reference evidence="7 8" key="1">
    <citation type="journal article" date="2016" name="Nat. Commun.">
        <title>Thousands of microbial genomes shed light on interconnected biogeochemical processes in an aquifer system.</title>
        <authorList>
            <person name="Anantharaman K."/>
            <person name="Brown C.T."/>
            <person name="Hug L.A."/>
            <person name="Sharon I."/>
            <person name="Castelle C.J."/>
            <person name="Probst A.J."/>
            <person name="Thomas B.C."/>
            <person name="Singh A."/>
            <person name="Wilkins M.J."/>
            <person name="Karaoz U."/>
            <person name="Brodie E.L."/>
            <person name="Williams K.H."/>
            <person name="Hubbard S.S."/>
            <person name="Banfield J.F."/>
        </authorList>
    </citation>
    <scope>NUCLEOTIDE SEQUENCE [LARGE SCALE GENOMIC DNA]</scope>
</reference>
<comment type="caution">
    <text evidence="7">The sequence shown here is derived from an EMBL/GenBank/DDBJ whole genome shotgun (WGS) entry which is preliminary data.</text>
</comment>
<evidence type="ECO:0000256" key="1">
    <source>
        <dbReference type="ARBA" id="ARBA00022679"/>
    </source>
</evidence>
<keyword evidence="6" id="KW-0067">ATP-binding</keyword>